<comment type="caution">
    <text evidence="1">The sequence shown here is derived from an EMBL/GenBank/DDBJ whole genome shotgun (WGS) entry which is preliminary data.</text>
</comment>
<dbReference type="AlphaFoldDB" id="A0A9D0YXP8"/>
<gene>
    <name evidence="1" type="ORF">IAA66_04205</name>
</gene>
<organism evidence="1 2">
    <name type="scientific">Candidatus Avichristensenella intestinipullorum</name>
    <dbReference type="NCBI Taxonomy" id="2840693"/>
    <lineage>
        <taxon>Bacteria</taxon>
        <taxon>Bacillati</taxon>
        <taxon>Bacillota</taxon>
        <taxon>Clostridia</taxon>
        <taxon>Candidatus Avichristensenella</taxon>
    </lineage>
</organism>
<evidence type="ECO:0000313" key="1">
    <source>
        <dbReference type="EMBL" id="HIQ62775.1"/>
    </source>
</evidence>
<sequence length="1026" mass="113975">MANRKKGGAAHRSFLALPRLRAGHGLQAPVTSQWTENDRALALISRSIDVLNSAEKGHSIPDIFSQSIQFEFDLGIGNARAVEQWQGLLATLLLAGAGGQARVRPLDMDALGDAPFARIFRAVAARRGIEGMTLFELRRTDGSWGAVAFRFAGMPTMLCPAAEIRGPFVVDDPWLRQTERGWTFDAPLALVDDPRYGERRLALRNEIYALATREIPARENRDGLQMIRLRAFFEFLSRGGDGISPYPVNAEVRAALFTQDAAAARPSSPVFTDRICLLREGNAYNRIHACAVETMRIFTGAQDSGWRALLPLRRAFAERELDKLRAGTLRVRLRWHNGAVEAELQDEGDRVLESRLYRIQDLVNYARHRNAPQTAVWPPKALEGWNRYYLLRYDDGNALPLAVQALEMNAGPTDLALLPRMPRGLAFSLEGEEMGVLLCEYETMVNPRARAFTLGFDFGTTGTTAYKCDAASGTVTPVSFEEDGALFLFGREEGADVALTANLVCEHIAARATHFTLLRQKGEADAGALLGATIPFVTSAAFNPELVRDVSDDLKWGTLSADKVRANLFLEQYLMMCLWHACRCGAASISWRASYPLSMHGRLQEEFIAKVQTLTAGLCTHCYRMPYETYFCSESEAVGFMMMDNAIQSRFLRGVTINDETGFFCLDIGGGSTDFSLWQHRRPLMQASLRWAGNAILCESVTRENHGEGCAPREEIIDSFFATGGDGRRDALAEPLRQGRFDEFRRVWNVLVDEITDAMKGVRRTAEPLAGYLNIVRFNLYMLLFFAGRMVGKALEAGCRVGMQGAPLPVCVLGNGAKMMTLLYNDVERIQRSTPDGGMESVVQERCNPARYEEEMGRFLRVFKAGCATEGFEAVIIEPFMPKQEAARGLALAPEAFLSRRARQDLAEQDAWPAQSAYEREANGVVCQTMTDDFRALLSDSFLALRAALTTEEELRAFLASLFPQPEGDDRYQASAYFRSIWGQCLRQNPEPTLPGQPLPARDTVSGRFVEALAAMNRMMRAGQSA</sequence>
<evidence type="ECO:0000313" key="2">
    <source>
        <dbReference type="Proteomes" id="UP000886819"/>
    </source>
</evidence>
<protein>
    <submittedName>
        <fullName evidence="1">Uncharacterized protein</fullName>
    </submittedName>
</protein>
<dbReference type="Proteomes" id="UP000886819">
    <property type="component" value="Unassembled WGS sequence"/>
</dbReference>
<dbReference type="EMBL" id="DVFI01000062">
    <property type="protein sequence ID" value="HIQ62775.1"/>
    <property type="molecule type" value="Genomic_DNA"/>
</dbReference>
<accession>A0A9D0YXP8</accession>
<reference evidence="1" key="1">
    <citation type="submission" date="2020-10" db="EMBL/GenBank/DDBJ databases">
        <authorList>
            <person name="Gilroy R."/>
        </authorList>
    </citation>
    <scope>NUCLEOTIDE SEQUENCE</scope>
    <source>
        <strain evidence="1">ChiHile30-977</strain>
    </source>
</reference>
<name>A0A9D0YXP8_9FIRM</name>
<reference evidence="1" key="2">
    <citation type="journal article" date="2021" name="PeerJ">
        <title>Extensive microbial diversity within the chicken gut microbiome revealed by metagenomics and culture.</title>
        <authorList>
            <person name="Gilroy R."/>
            <person name="Ravi A."/>
            <person name="Getino M."/>
            <person name="Pursley I."/>
            <person name="Horton D.L."/>
            <person name="Alikhan N.F."/>
            <person name="Baker D."/>
            <person name="Gharbi K."/>
            <person name="Hall N."/>
            <person name="Watson M."/>
            <person name="Adriaenssens E.M."/>
            <person name="Foster-Nyarko E."/>
            <person name="Jarju S."/>
            <person name="Secka A."/>
            <person name="Antonio M."/>
            <person name="Oren A."/>
            <person name="Chaudhuri R.R."/>
            <person name="La Ragione R."/>
            <person name="Hildebrand F."/>
            <person name="Pallen M.J."/>
        </authorList>
    </citation>
    <scope>NUCLEOTIDE SEQUENCE</scope>
    <source>
        <strain evidence="1">ChiHile30-977</strain>
    </source>
</reference>
<proteinExistence type="predicted"/>